<reference evidence="1 2" key="1">
    <citation type="submission" date="2019-07" db="EMBL/GenBank/DDBJ databases">
        <title>Draft genome assembly of a fouling barnacle, Amphibalanus amphitrite (Darwin, 1854): The first reference genome for Thecostraca.</title>
        <authorList>
            <person name="Kim W."/>
        </authorList>
    </citation>
    <scope>NUCLEOTIDE SEQUENCE [LARGE SCALE GENOMIC DNA]</scope>
    <source>
        <strain evidence="1">SNU_AA5</strain>
        <tissue evidence="1">Soma without cirri and trophi</tissue>
    </source>
</reference>
<dbReference type="InterPro" id="IPR036514">
    <property type="entry name" value="SGNH_hydro_sf"/>
</dbReference>
<sequence>MGDEGGEVLSILDEEVEDWREEQGVRDGEMHVFLGDSNGPGLVDAGLDVSPPDIIINRTESGRKWTSLSIIVRRDINWWQLAAQSFGCTMGVTVIWLSGNDSYPHPKRPLEPLIGLDALEAHILLVLRTLRDVARRVIIVGPIPRFRFDRGLPWERTPAYQAERLIVKMLQRENLTPSFAEVCCVGRYFSVRVRSRRVVGDKCAQLFADDGIHLSSAGYRLVLSKLPRWLQPDAGA</sequence>
<accession>A0A6A4W5U3</accession>
<proteinExistence type="predicted"/>
<organism evidence="1 2">
    <name type="scientific">Amphibalanus amphitrite</name>
    <name type="common">Striped barnacle</name>
    <name type="synonym">Balanus amphitrite</name>
    <dbReference type="NCBI Taxonomy" id="1232801"/>
    <lineage>
        <taxon>Eukaryota</taxon>
        <taxon>Metazoa</taxon>
        <taxon>Ecdysozoa</taxon>
        <taxon>Arthropoda</taxon>
        <taxon>Crustacea</taxon>
        <taxon>Multicrustacea</taxon>
        <taxon>Cirripedia</taxon>
        <taxon>Thoracica</taxon>
        <taxon>Thoracicalcarea</taxon>
        <taxon>Balanomorpha</taxon>
        <taxon>Balanoidea</taxon>
        <taxon>Balanidae</taxon>
        <taxon>Amphibalaninae</taxon>
        <taxon>Amphibalanus</taxon>
    </lineage>
</organism>
<evidence type="ECO:0000313" key="1">
    <source>
        <dbReference type="EMBL" id="KAF0298372.1"/>
    </source>
</evidence>
<dbReference type="Gene3D" id="3.40.50.1110">
    <property type="entry name" value="SGNH hydrolase"/>
    <property type="match status" value="1"/>
</dbReference>
<dbReference type="EMBL" id="VIIS01001435">
    <property type="protein sequence ID" value="KAF0298372.1"/>
    <property type="molecule type" value="Genomic_DNA"/>
</dbReference>
<name>A0A6A4W5U3_AMPAM</name>
<comment type="caution">
    <text evidence="1">The sequence shown here is derived from an EMBL/GenBank/DDBJ whole genome shotgun (WGS) entry which is preliminary data.</text>
</comment>
<protein>
    <recommendedName>
        <fullName evidence="3">SGNH hydrolase-type esterase domain-containing protein</fullName>
    </recommendedName>
</protein>
<dbReference type="AlphaFoldDB" id="A0A6A4W5U3"/>
<evidence type="ECO:0000313" key="2">
    <source>
        <dbReference type="Proteomes" id="UP000440578"/>
    </source>
</evidence>
<gene>
    <name evidence="1" type="ORF">FJT64_004235</name>
</gene>
<dbReference type="SUPFAM" id="SSF52266">
    <property type="entry name" value="SGNH hydrolase"/>
    <property type="match status" value="1"/>
</dbReference>
<keyword evidence="2" id="KW-1185">Reference proteome</keyword>
<dbReference type="Proteomes" id="UP000440578">
    <property type="component" value="Unassembled WGS sequence"/>
</dbReference>
<evidence type="ECO:0008006" key="3">
    <source>
        <dbReference type="Google" id="ProtNLM"/>
    </source>
</evidence>